<keyword evidence="3" id="KW-0560">Oxidoreductase</keyword>
<evidence type="ECO:0000256" key="3">
    <source>
        <dbReference type="ARBA" id="ARBA00023002"/>
    </source>
</evidence>
<dbReference type="Proteomes" id="UP000287166">
    <property type="component" value="Unassembled WGS sequence"/>
</dbReference>
<accession>A0A401G6H3</accession>
<evidence type="ECO:0000256" key="2">
    <source>
        <dbReference type="ARBA" id="ARBA00022857"/>
    </source>
</evidence>
<dbReference type="STRING" id="139825.A0A401G6H3"/>
<dbReference type="GeneID" id="38774682"/>
<sequence>MRFHIVGGFGAIGTLVTYYLRHALPRTNAITVLHKEPGIARASRRGDGRAIIETNGVVRWEKDISHDQIQSYSDSGREEYVARRLEAAAALGEEQPLFQEEEPVHTIESLILAIKANVAISIIKQLVPRLTADSTIVLLHNGMGVYEDLLKNVFRNPEHRPHIVVSSNTHGAWSKRRGYSVHSGVGSIHLGITPDGHGRDFEASVRSTLPKALQRTNLDDITSGPDDPAHARYASLRNTIEAFTMAEGLHASWRPVHDVQMAMRRKLVVNSVVNPLTALLNCKNADIFTVPGGERLCEALCKEASHVFHAQWKEEMKDEVSVTGNSMFPRELTTSALVQECKRVVEITGSNMSSMLVDVRRSRNTELDYLNGYIMRLAQQYKVPVHGMAAIINLMQLRCAIPLDNIHPFHEVL</sequence>
<dbReference type="FunCoup" id="A0A401G6H3">
    <property type="interactions" value="240"/>
</dbReference>
<organism evidence="6 7">
    <name type="scientific">Sparassis crispa</name>
    <dbReference type="NCBI Taxonomy" id="139825"/>
    <lineage>
        <taxon>Eukaryota</taxon>
        <taxon>Fungi</taxon>
        <taxon>Dikarya</taxon>
        <taxon>Basidiomycota</taxon>
        <taxon>Agaricomycotina</taxon>
        <taxon>Agaricomycetes</taxon>
        <taxon>Polyporales</taxon>
        <taxon>Sparassidaceae</taxon>
        <taxon>Sparassis</taxon>
    </lineage>
</organism>
<dbReference type="InterPro" id="IPR013328">
    <property type="entry name" value="6PGD_dom2"/>
</dbReference>
<evidence type="ECO:0008006" key="8">
    <source>
        <dbReference type="Google" id="ProtNLM"/>
    </source>
</evidence>
<dbReference type="AlphaFoldDB" id="A0A401G6H3"/>
<dbReference type="Pfam" id="PF02558">
    <property type="entry name" value="ApbA"/>
    <property type="match status" value="1"/>
</dbReference>
<gene>
    <name evidence="6" type="ORF">SCP_0106470</name>
</gene>
<dbReference type="Gene3D" id="3.40.50.720">
    <property type="entry name" value="NAD(P)-binding Rossmann-like Domain"/>
    <property type="match status" value="1"/>
</dbReference>
<keyword evidence="2" id="KW-0521">NADP</keyword>
<evidence type="ECO:0000313" key="7">
    <source>
        <dbReference type="Proteomes" id="UP000287166"/>
    </source>
</evidence>
<dbReference type="InterPro" id="IPR013332">
    <property type="entry name" value="KPR_N"/>
</dbReference>
<dbReference type="GO" id="GO:0005739">
    <property type="term" value="C:mitochondrion"/>
    <property type="evidence" value="ECO:0007669"/>
    <property type="project" value="TreeGrafter"/>
</dbReference>
<evidence type="ECO:0000259" key="4">
    <source>
        <dbReference type="Pfam" id="PF02558"/>
    </source>
</evidence>
<evidence type="ECO:0000313" key="6">
    <source>
        <dbReference type="EMBL" id="GBE77765.1"/>
    </source>
</evidence>
<proteinExistence type="inferred from homology"/>
<dbReference type="PANTHER" id="PTHR43765:SF2">
    <property type="entry name" value="2-DEHYDROPANTOATE 2-REDUCTASE"/>
    <property type="match status" value="1"/>
</dbReference>
<dbReference type="Pfam" id="PF08546">
    <property type="entry name" value="ApbA_C"/>
    <property type="match status" value="1"/>
</dbReference>
<comment type="similarity">
    <text evidence="1">Belongs to the ketopantoate reductase family.</text>
</comment>
<protein>
    <recommendedName>
        <fullName evidence="8">2-dehydropantoate 2-reductase</fullName>
    </recommendedName>
</protein>
<evidence type="ECO:0000259" key="5">
    <source>
        <dbReference type="Pfam" id="PF08546"/>
    </source>
</evidence>
<keyword evidence="7" id="KW-1185">Reference proteome</keyword>
<dbReference type="SUPFAM" id="SSF51735">
    <property type="entry name" value="NAD(P)-binding Rossmann-fold domains"/>
    <property type="match status" value="1"/>
</dbReference>
<dbReference type="InterPro" id="IPR036291">
    <property type="entry name" value="NAD(P)-bd_dom_sf"/>
</dbReference>
<reference evidence="6 7" key="1">
    <citation type="journal article" date="2018" name="Sci. Rep.">
        <title>Genome sequence of the cauliflower mushroom Sparassis crispa (Hanabiratake) and its association with beneficial usage.</title>
        <authorList>
            <person name="Kiyama R."/>
            <person name="Furutani Y."/>
            <person name="Kawaguchi K."/>
            <person name="Nakanishi T."/>
        </authorList>
    </citation>
    <scope>NUCLEOTIDE SEQUENCE [LARGE SCALE GENOMIC DNA]</scope>
</reference>
<dbReference type="InterPro" id="IPR050838">
    <property type="entry name" value="Ketopantoate_reductase"/>
</dbReference>
<dbReference type="GO" id="GO:0008677">
    <property type="term" value="F:2-dehydropantoate 2-reductase activity"/>
    <property type="evidence" value="ECO:0007669"/>
    <property type="project" value="TreeGrafter"/>
</dbReference>
<dbReference type="InParanoid" id="A0A401G6H3"/>
<feature type="domain" description="Ketopantoate reductase N-terminal" evidence="4">
    <location>
        <begin position="6"/>
        <end position="192"/>
    </location>
</feature>
<dbReference type="RefSeq" id="XP_027608678.1">
    <property type="nucleotide sequence ID" value="XM_027752877.1"/>
</dbReference>
<feature type="domain" description="Ketopantoate reductase C-terminal" evidence="5">
    <location>
        <begin position="258"/>
        <end position="396"/>
    </location>
</feature>
<dbReference type="SUPFAM" id="SSF48179">
    <property type="entry name" value="6-phosphogluconate dehydrogenase C-terminal domain-like"/>
    <property type="match status" value="1"/>
</dbReference>
<name>A0A401G6H3_9APHY</name>
<dbReference type="InterPro" id="IPR013752">
    <property type="entry name" value="KPA_reductase"/>
</dbReference>
<dbReference type="InterPro" id="IPR008927">
    <property type="entry name" value="6-PGluconate_DH-like_C_sf"/>
</dbReference>
<dbReference type="Gene3D" id="1.10.1040.10">
    <property type="entry name" value="N-(1-d-carboxylethyl)-l-norvaline Dehydrogenase, domain 2"/>
    <property type="match status" value="1"/>
</dbReference>
<comment type="caution">
    <text evidence="6">The sequence shown here is derived from an EMBL/GenBank/DDBJ whole genome shotgun (WGS) entry which is preliminary data.</text>
</comment>
<dbReference type="PANTHER" id="PTHR43765">
    <property type="entry name" value="2-DEHYDROPANTOATE 2-REDUCTASE-RELATED"/>
    <property type="match status" value="1"/>
</dbReference>
<dbReference type="OrthoDB" id="73846at2759"/>
<dbReference type="GO" id="GO:0050661">
    <property type="term" value="F:NADP binding"/>
    <property type="evidence" value="ECO:0007669"/>
    <property type="project" value="TreeGrafter"/>
</dbReference>
<dbReference type="EMBL" id="BFAD01000001">
    <property type="protein sequence ID" value="GBE77765.1"/>
    <property type="molecule type" value="Genomic_DNA"/>
</dbReference>
<evidence type="ECO:0000256" key="1">
    <source>
        <dbReference type="ARBA" id="ARBA00007870"/>
    </source>
</evidence>